<reference evidence="1" key="1">
    <citation type="submission" date="2019-10" db="EMBL/GenBank/DDBJ databases">
        <authorList>
            <person name="Soares A.E.R."/>
            <person name="Aleixo A."/>
            <person name="Schneider P."/>
            <person name="Miyaki C.Y."/>
            <person name="Schneider M.P."/>
            <person name="Mello C."/>
            <person name="Vasconcelos A.T.R."/>
        </authorList>
    </citation>
    <scope>NUCLEOTIDE SEQUENCE</scope>
    <source>
        <tissue evidence="1">Muscle</tissue>
    </source>
</reference>
<keyword evidence="2" id="KW-1185">Reference proteome</keyword>
<evidence type="ECO:0000313" key="1">
    <source>
        <dbReference type="EMBL" id="KAJ7415932.1"/>
    </source>
</evidence>
<evidence type="ECO:0008006" key="3">
    <source>
        <dbReference type="Google" id="ProtNLM"/>
    </source>
</evidence>
<evidence type="ECO:0000313" key="2">
    <source>
        <dbReference type="Proteomes" id="UP001145742"/>
    </source>
</evidence>
<accession>A0ABQ9D6B6</accession>
<organism evidence="1 2">
    <name type="scientific">Willisornis vidua</name>
    <name type="common">Xingu scale-backed antbird</name>
    <dbReference type="NCBI Taxonomy" id="1566151"/>
    <lineage>
        <taxon>Eukaryota</taxon>
        <taxon>Metazoa</taxon>
        <taxon>Chordata</taxon>
        <taxon>Craniata</taxon>
        <taxon>Vertebrata</taxon>
        <taxon>Euteleostomi</taxon>
        <taxon>Archelosauria</taxon>
        <taxon>Archosauria</taxon>
        <taxon>Dinosauria</taxon>
        <taxon>Saurischia</taxon>
        <taxon>Theropoda</taxon>
        <taxon>Coelurosauria</taxon>
        <taxon>Aves</taxon>
        <taxon>Neognathae</taxon>
        <taxon>Neoaves</taxon>
        <taxon>Telluraves</taxon>
        <taxon>Australaves</taxon>
        <taxon>Passeriformes</taxon>
        <taxon>Thamnophilidae</taxon>
        <taxon>Willisornis</taxon>
    </lineage>
</organism>
<gene>
    <name evidence="1" type="ORF">WISP_75131</name>
</gene>
<sequence>MLLLCHSPSPLKNHGEEKRCLMAGGRPMLLPFSKRGRMRTQETDWPVSLTSILGRVMEQVILKVITKYIEENQVIRNSQHGFTKGKSYLTNLIDFYDGLSGWVNGQSALDVSTLSSARLLTLSPMTSS</sequence>
<proteinExistence type="predicted"/>
<comment type="caution">
    <text evidence="1">The sequence shown here is derived from an EMBL/GenBank/DDBJ whole genome shotgun (WGS) entry which is preliminary data.</text>
</comment>
<name>A0ABQ9D6B6_9PASS</name>
<dbReference type="Proteomes" id="UP001145742">
    <property type="component" value="Unassembled WGS sequence"/>
</dbReference>
<protein>
    <recommendedName>
        <fullName evidence="3">Reverse transcriptase domain-containing protein</fullName>
    </recommendedName>
</protein>
<dbReference type="EMBL" id="WHWB01033885">
    <property type="protein sequence ID" value="KAJ7415932.1"/>
    <property type="molecule type" value="Genomic_DNA"/>
</dbReference>